<organism evidence="4 5">
    <name type="scientific">Exophiala mesophila</name>
    <name type="common">Black yeast-like fungus</name>
    <dbReference type="NCBI Taxonomy" id="212818"/>
    <lineage>
        <taxon>Eukaryota</taxon>
        <taxon>Fungi</taxon>
        <taxon>Dikarya</taxon>
        <taxon>Ascomycota</taxon>
        <taxon>Pezizomycotina</taxon>
        <taxon>Eurotiomycetes</taxon>
        <taxon>Chaetothyriomycetidae</taxon>
        <taxon>Chaetothyriales</taxon>
        <taxon>Herpotrichiellaceae</taxon>
        <taxon>Exophiala</taxon>
    </lineage>
</organism>
<protein>
    <submittedName>
        <fullName evidence="4">Uncharacterized protein</fullName>
    </submittedName>
</protein>
<comment type="similarity">
    <text evidence="1">Belongs to the short-chain dehydrogenases/reductases (SDR) family.</text>
</comment>
<dbReference type="PANTHER" id="PTHR24320:SF282">
    <property type="entry name" value="WW DOMAIN-CONTAINING OXIDOREDUCTASE"/>
    <property type="match status" value="1"/>
</dbReference>
<evidence type="ECO:0000256" key="3">
    <source>
        <dbReference type="ARBA" id="ARBA00023002"/>
    </source>
</evidence>
<dbReference type="Pfam" id="PF00106">
    <property type="entry name" value="adh_short"/>
    <property type="match status" value="1"/>
</dbReference>
<evidence type="ECO:0000256" key="1">
    <source>
        <dbReference type="ARBA" id="ARBA00006484"/>
    </source>
</evidence>
<sequence length="308" mass="33871">MTKTAKFSVSEIPRLDGYVIIVTGGNSGIGFETTTQLARRGARVYIAARSESRVQSAIKKLEAGPDKVDVRFLKLDLQDLQSIKTTVSDFLQKENRLDILLNNAGIMATPYELTKDGYEAQWQTCFLGHHALTLGLIPLLKSTAAQNPSIKDRVRIINVSSDMAFSLGPKTINYSDPNMKRYSHCKQASIIAAKALNDRYQSQGITAYSLHPGVIKTNLQTAGASASWVGALTKFGMMITPSMSVHDGALTSLFCATSPQAAKNPGWFYSPIAKLDHRADKWLNDPEAMRKLWDLANTQLKSKGFELN</sequence>
<dbReference type="AlphaFoldDB" id="A0A438NDG3"/>
<gene>
    <name evidence="4" type="ORF">B0A52_02606</name>
</gene>
<dbReference type="PANTHER" id="PTHR24320">
    <property type="entry name" value="RETINOL DEHYDROGENASE"/>
    <property type="match status" value="1"/>
</dbReference>
<dbReference type="InterPro" id="IPR036291">
    <property type="entry name" value="NAD(P)-bd_dom_sf"/>
</dbReference>
<dbReference type="PRINTS" id="PR00081">
    <property type="entry name" value="GDHRDH"/>
</dbReference>
<name>A0A438NDG3_EXOME</name>
<dbReference type="GO" id="GO:0016491">
    <property type="term" value="F:oxidoreductase activity"/>
    <property type="evidence" value="ECO:0007669"/>
    <property type="project" value="UniProtKB-KW"/>
</dbReference>
<reference evidence="4 5" key="1">
    <citation type="submission" date="2017-03" db="EMBL/GenBank/DDBJ databases">
        <title>Genomes of endolithic fungi from Antarctica.</title>
        <authorList>
            <person name="Coleine C."/>
            <person name="Masonjones S."/>
            <person name="Stajich J.E."/>
        </authorList>
    </citation>
    <scope>NUCLEOTIDE SEQUENCE [LARGE SCALE GENOMIC DNA]</scope>
    <source>
        <strain evidence="4 5">CCFEE 6314</strain>
    </source>
</reference>
<evidence type="ECO:0000313" key="4">
    <source>
        <dbReference type="EMBL" id="RVX73716.1"/>
    </source>
</evidence>
<dbReference type="OrthoDB" id="191139at2759"/>
<keyword evidence="3" id="KW-0560">Oxidoreductase</keyword>
<dbReference type="VEuPathDB" id="FungiDB:PV10_06306"/>
<accession>A0A438NDG3</accession>
<comment type="caution">
    <text evidence="4">The sequence shown here is derived from an EMBL/GenBank/DDBJ whole genome shotgun (WGS) entry which is preliminary data.</text>
</comment>
<evidence type="ECO:0000256" key="2">
    <source>
        <dbReference type="ARBA" id="ARBA00022857"/>
    </source>
</evidence>
<dbReference type="InterPro" id="IPR002347">
    <property type="entry name" value="SDR_fam"/>
</dbReference>
<evidence type="ECO:0000313" key="5">
    <source>
        <dbReference type="Proteomes" id="UP000288859"/>
    </source>
</evidence>
<dbReference type="Proteomes" id="UP000288859">
    <property type="component" value="Unassembled WGS sequence"/>
</dbReference>
<keyword evidence="2" id="KW-0521">NADP</keyword>
<dbReference type="SUPFAM" id="SSF51735">
    <property type="entry name" value="NAD(P)-binding Rossmann-fold domains"/>
    <property type="match status" value="1"/>
</dbReference>
<dbReference type="Gene3D" id="3.40.50.720">
    <property type="entry name" value="NAD(P)-binding Rossmann-like Domain"/>
    <property type="match status" value="1"/>
</dbReference>
<dbReference type="EMBL" id="NAJM01000007">
    <property type="protein sequence ID" value="RVX73716.1"/>
    <property type="molecule type" value="Genomic_DNA"/>
</dbReference>
<proteinExistence type="inferred from homology"/>